<organism evidence="3 4">
    <name type="scientific">Niabella ginsenosidivorans</name>
    <dbReference type="NCBI Taxonomy" id="1176587"/>
    <lineage>
        <taxon>Bacteria</taxon>
        <taxon>Pseudomonadati</taxon>
        <taxon>Bacteroidota</taxon>
        <taxon>Chitinophagia</taxon>
        <taxon>Chitinophagales</taxon>
        <taxon>Chitinophagaceae</taxon>
        <taxon>Niabella</taxon>
    </lineage>
</organism>
<evidence type="ECO:0000256" key="1">
    <source>
        <dbReference type="SAM" id="SignalP"/>
    </source>
</evidence>
<dbReference type="KEGG" id="nia:A8C56_11885"/>
<accession>A0A1A9I4G6</accession>
<protein>
    <recommendedName>
        <fullName evidence="2">DUF4397 domain-containing protein</fullName>
    </recommendedName>
</protein>
<dbReference type="STRING" id="1176587.A8C56_11885"/>
<keyword evidence="1" id="KW-0732">Signal</keyword>
<dbReference type="Pfam" id="PF14344">
    <property type="entry name" value="DUF4397"/>
    <property type="match status" value="1"/>
</dbReference>
<dbReference type="PROSITE" id="PS51257">
    <property type="entry name" value="PROKAR_LIPOPROTEIN"/>
    <property type="match status" value="1"/>
</dbReference>
<dbReference type="OrthoDB" id="652342at2"/>
<dbReference type="RefSeq" id="WP_067756158.1">
    <property type="nucleotide sequence ID" value="NZ_CP015772.1"/>
</dbReference>
<dbReference type="InterPro" id="IPR025510">
    <property type="entry name" value="DUF4397"/>
</dbReference>
<feature type="signal peptide" evidence="1">
    <location>
        <begin position="1"/>
        <end position="20"/>
    </location>
</feature>
<dbReference type="Proteomes" id="UP000077667">
    <property type="component" value="Chromosome"/>
</dbReference>
<keyword evidence="4" id="KW-1185">Reference proteome</keyword>
<evidence type="ECO:0000313" key="3">
    <source>
        <dbReference type="EMBL" id="ANH81582.1"/>
    </source>
</evidence>
<sequence length="237" mass="26897">MKTKYLVSYFLLLLVSISFTSCLKDHDKYWDNPDLQNSAAVSVVNGAPVSLPLDFQFNGTQRFLFQDFSYTYRTTYLPVMAGNRTFYVYNRGEKDSLFAKNLSFEVRKRYSIFIVDTLRKMDAVLVRDSVMYPTGDSVYLRFANMSPDAGALDLYIQGNNTPIATKVPYKGVSLFKSQKSAGNVVFEVRPTGSTHVLATSDEGENLYTGNQYTIWTSGFKSMNTTNGKLIVKKIRHY</sequence>
<feature type="domain" description="DUF4397" evidence="2">
    <location>
        <begin position="39"/>
        <end position="155"/>
    </location>
</feature>
<proteinExistence type="predicted"/>
<name>A0A1A9I4G6_9BACT</name>
<reference evidence="3 4" key="1">
    <citation type="submission" date="2016-05" db="EMBL/GenBank/DDBJ databases">
        <title>Niabella ginsenosidivorans BS26 whole genome sequencing.</title>
        <authorList>
            <person name="Im W.T."/>
            <person name="Siddiqi M.Z."/>
        </authorList>
    </citation>
    <scope>NUCLEOTIDE SEQUENCE [LARGE SCALE GENOMIC DNA]</scope>
    <source>
        <strain evidence="3 4">BS26</strain>
    </source>
</reference>
<dbReference type="EMBL" id="CP015772">
    <property type="protein sequence ID" value="ANH81582.1"/>
    <property type="molecule type" value="Genomic_DNA"/>
</dbReference>
<evidence type="ECO:0000313" key="4">
    <source>
        <dbReference type="Proteomes" id="UP000077667"/>
    </source>
</evidence>
<gene>
    <name evidence="3" type="ORF">A8C56_11885</name>
</gene>
<evidence type="ECO:0000259" key="2">
    <source>
        <dbReference type="Pfam" id="PF14344"/>
    </source>
</evidence>
<feature type="chain" id="PRO_5008389838" description="DUF4397 domain-containing protein" evidence="1">
    <location>
        <begin position="21"/>
        <end position="237"/>
    </location>
</feature>
<dbReference type="AlphaFoldDB" id="A0A1A9I4G6"/>